<dbReference type="SUPFAM" id="SSF110997">
    <property type="entry name" value="Sporulation related repeat"/>
    <property type="match status" value="1"/>
</dbReference>
<name>A0A2K8L2D5_9PROT</name>
<keyword evidence="5" id="KW-1185">Reference proteome</keyword>
<dbReference type="AlphaFoldDB" id="A0A2K8L2D5"/>
<dbReference type="GO" id="GO:0032506">
    <property type="term" value="P:cytokinetic process"/>
    <property type="evidence" value="ECO:0007669"/>
    <property type="project" value="TreeGrafter"/>
</dbReference>
<evidence type="ECO:0000259" key="3">
    <source>
        <dbReference type="PROSITE" id="PS51724"/>
    </source>
</evidence>
<sequence length="197" mass="21200">MTEQNNWKASLTEHRTAWIVASCCLLVILTAAIKPDLFEFPQHESVGEEPAVPASMEEIIAEQIAPPIEDEAEAVVVETAREITPPKAVITPSKPVVEKTPAKPTPAPSKAEPATKPSAPAAGYYVQMGAFGERPRAQGLVDQLKLQGWSAVIAPKPGGLHAVWAGPEKDRGSAERLQKEIERKLKTKGFVVQQKGA</sequence>
<feature type="transmembrane region" description="Helical" evidence="2">
    <location>
        <begin position="16"/>
        <end position="33"/>
    </location>
</feature>
<dbReference type="PANTHER" id="PTHR38687:SF1">
    <property type="entry name" value="CELL DIVISION PROTEIN DEDD"/>
    <property type="match status" value="1"/>
</dbReference>
<dbReference type="KEGG" id="mfn:Ga0123462_0620"/>
<dbReference type="InterPro" id="IPR007730">
    <property type="entry name" value="SPOR-like_dom"/>
</dbReference>
<evidence type="ECO:0000313" key="4">
    <source>
        <dbReference type="EMBL" id="ATX81490.1"/>
    </source>
</evidence>
<dbReference type="RefSeq" id="WP_100264948.1">
    <property type="nucleotide sequence ID" value="NZ_CP018800.1"/>
</dbReference>
<organism evidence="4 5">
    <name type="scientific">Mariprofundus ferrinatatus</name>
    <dbReference type="NCBI Taxonomy" id="1921087"/>
    <lineage>
        <taxon>Bacteria</taxon>
        <taxon>Pseudomonadati</taxon>
        <taxon>Pseudomonadota</taxon>
        <taxon>Candidatius Mariprofundia</taxon>
        <taxon>Mariprofundales</taxon>
        <taxon>Mariprofundaceae</taxon>
        <taxon>Mariprofundus</taxon>
    </lineage>
</organism>
<dbReference type="Gene3D" id="3.30.70.1070">
    <property type="entry name" value="Sporulation related repeat"/>
    <property type="match status" value="1"/>
</dbReference>
<dbReference type="GO" id="GO:0032153">
    <property type="term" value="C:cell division site"/>
    <property type="evidence" value="ECO:0007669"/>
    <property type="project" value="TreeGrafter"/>
</dbReference>
<dbReference type="PANTHER" id="PTHR38687">
    <property type="entry name" value="CELL DIVISION PROTEIN DEDD-RELATED"/>
    <property type="match status" value="1"/>
</dbReference>
<dbReference type="GO" id="GO:0030428">
    <property type="term" value="C:cell septum"/>
    <property type="evidence" value="ECO:0007669"/>
    <property type="project" value="TreeGrafter"/>
</dbReference>
<keyword evidence="2" id="KW-0472">Membrane</keyword>
<accession>A0A2K8L2D5</accession>
<dbReference type="OrthoDB" id="5295979at2"/>
<evidence type="ECO:0000256" key="2">
    <source>
        <dbReference type="SAM" id="Phobius"/>
    </source>
</evidence>
<feature type="compositionally biased region" description="Low complexity" evidence="1">
    <location>
        <begin position="108"/>
        <end position="118"/>
    </location>
</feature>
<keyword evidence="4" id="KW-0449">Lipoprotein</keyword>
<reference evidence="4 5" key="1">
    <citation type="submission" date="2016-12" db="EMBL/GenBank/DDBJ databases">
        <title>Isolation and genomic insights into novel planktonic Zetaproteobacteria from stratified waters of the Chesapeake Bay.</title>
        <authorList>
            <person name="McAllister S.M."/>
            <person name="Kato S."/>
            <person name="Chan C.S."/>
            <person name="Chiu B.K."/>
            <person name="Field E.K."/>
        </authorList>
    </citation>
    <scope>NUCLEOTIDE SEQUENCE [LARGE SCALE GENOMIC DNA]</scope>
    <source>
        <strain evidence="4 5">CP-8</strain>
    </source>
</reference>
<keyword evidence="2" id="KW-1133">Transmembrane helix</keyword>
<dbReference type="InterPro" id="IPR052521">
    <property type="entry name" value="Cell_div_SPOR-domain"/>
</dbReference>
<dbReference type="Proteomes" id="UP000231637">
    <property type="component" value="Chromosome"/>
</dbReference>
<evidence type="ECO:0000256" key="1">
    <source>
        <dbReference type="SAM" id="MobiDB-lite"/>
    </source>
</evidence>
<keyword evidence="2" id="KW-0812">Transmembrane</keyword>
<protein>
    <submittedName>
        <fullName evidence="4">Rare lipoprotein A</fullName>
    </submittedName>
</protein>
<gene>
    <name evidence="4" type="ORF">Ga0123462_0620</name>
</gene>
<feature type="domain" description="SPOR" evidence="3">
    <location>
        <begin position="118"/>
        <end position="194"/>
    </location>
</feature>
<dbReference type="Pfam" id="PF05036">
    <property type="entry name" value="SPOR"/>
    <property type="match status" value="1"/>
</dbReference>
<feature type="region of interest" description="Disordered" evidence="1">
    <location>
        <begin position="95"/>
        <end position="118"/>
    </location>
</feature>
<dbReference type="GO" id="GO:0042834">
    <property type="term" value="F:peptidoglycan binding"/>
    <property type="evidence" value="ECO:0007669"/>
    <property type="project" value="InterPro"/>
</dbReference>
<dbReference type="PROSITE" id="PS51724">
    <property type="entry name" value="SPOR"/>
    <property type="match status" value="1"/>
</dbReference>
<dbReference type="EMBL" id="CP018800">
    <property type="protein sequence ID" value="ATX81490.1"/>
    <property type="molecule type" value="Genomic_DNA"/>
</dbReference>
<dbReference type="InterPro" id="IPR036680">
    <property type="entry name" value="SPOR-like_sf"/>
</dbReference>
<proteinExistence type="predicted"/>
<evidence type="ECO:0000313" key="5">
    <source>
        <dbReference type="Proteomes" id="UP000231637"/>
    </source>
</evidence>